<proteinExistence type="predicted"/>
<reference evidence="2" key="2">
    <citation type="submission" date="2020-10" db="UniProtKB">
        <authorList>
            <consortium name="WormBaseParasite"/>
        </authorList>
    </citation>
    <scope>IDENTIFICATION</scope>
</reference>
<accession>A0A7E4WE93</accession>
<dbReference type="AlphaFoldDB" id="A0A7E4WE93"/>
<sequence length="498" mass="56289">MSLFDSFLKNQFVNVDYDGRSISLDPSESTPSNIRREFGIPHHLDFELTDGTNQFSIVGDNFSPALDGQHYEVVIRNGRQRRLSDATLTDEVPRYRPAPPQYNDYAESTIDGITGGIEFYYGEDRPITRSEKSRITHRNLAQAITARLRQTVNENDIMIFCDGKPHTDTIFSPDKTYHIHFHSQPIPHSPEVADERFIVKMDVDSLKLADLPIPLVAVGRICAALGQLEESAFKAIDFKAKTYIIFAHSLPAALQQVAFTLSAAFAYLESVKIDSRNVASQLNKTITEFLHLTRQAESELITIMEGLLASLENDRDPEFEVVKTAVTAQINAGKRTPAENRPLPRDYVKQERFREKLRNTCDKLNLITDYLNNTNVLSDAYIPFEKVVLPLLSKVTGSYHTDEIIQIVDVLIDIVYATNNSLEQYPNIYRQAARDGKITEVPEFGTITEQYNECLALFIATAPYGFINDAVYIDQLRQDLQKAQFSYAICVRANAAQC</sequence>
<dbReference type="Proteomes" id="UP000492821">
    <property type="component" value="Unassembled WGS sequence"/>
</dbReference>
<organism evidence="1 2">
    <name type="scientific">Panagrellus redivivus</name>
    <name type="common">Microworm</name>
    <dbReference type="NCBI Taxonomy" id="6233"/>
    <lineage>
        <taxon>Eukaryota</taxon>
        <taxon>Metazoa</taxon>
        <taxon>Ecdysozoa</taxon>
        <taxon>Nematoda</taxon>
        <taxon>Chromadorea</taxon>
        <taxon>Rhabditida</taxon>
        <taxon>Tylenchina</taxon>
        <taxon>Panagrolaimomorpha</taxon>
        <taxon>Panagrolaimoidea</taxon>
        <taxon>Panagrolaimidae</taxon>
        <taxon>Panagrellus</taxon>
    </lineage>
</organism>
<dbReference type="WBParaSite" id="Pan_g9849.t1">
    <property type="protein sequence ID" value="Pan_g9849.t1"/>
    <property type="gene ID" value="Pan_g9849"/>
</dbReference>
<reference evidence="1" key="1">
    <citation type="journal article" date="2013" name="Genetics">
        <title>The draft genome and transcriptome of Panagrellus redivivus are shaped by the harsh demands of a free-living lifestyle.</title>
        <authorList>
            <person name="Srinivasan J."/>
            <person name="Dillman A.R."/>
            <person name="Macchietto M.G."/>
            <person name="Heikkinen L."/>
            <person name="Lakso M."/>
            <person name="Fracchia K.M."/>
            <person name="Antoshechkin I."/>
            <person name="Mortazavi A."/>
            <person name="Wong G."/>
            <person name="Sternberg P.W."/>
        </authorList>
    </citation>
    <scope>NUCLEOTIDE SEQUENCE [LARGE SCALE GENOMIC DNA]</scope>
    <source>
        <strain evidence="1">MT8872</strain>
    </source>
</reference>
<evidence type="ECO:0000313" key="2">
    <source>
        <dbReference type="WBParaSite" id="Pan_g9849.t1"/>
    </source>
</evidence>
<evidence type="ECO:0000313" key="1">
    <source>
        <dbReference type="Proteomes" id="UP000492821"/>
    </source>
</evidence>
<keyword evidence="1" id="KW-1185">Reference proteome</keyword>
<protein>
    <submittedName>
        <fullName evidence="2">SidC_N domain-containing protein</fullName>
    </submittedName>
</protein>
<name>A0A7E4WE93_PANRE</name>